<gene>
    <name evidence="2" type="ORF">PHYEVI_LOCUS8990</name>
</gene>
<evidence type="ECO:0000313" key="3">
    <source>
        <dbReference type="Proteomes" id="UP001153712"/>
    </source>
</evidence>
<feature type="transmembrane region" description="Helical" evidence="1">
    <location>
        <begin position="37"/>
        <end position="57"/>
    </location>
</feature>
<keyword evidence="1" id="KW-0472">Membrane</keyword>
<keyword evidence="3" id="KW-1185">Reference proteome</keyword>
<dbReference type="EMBL" id="OU900099">
    <property type="protein sequence ID" value="CAG9862684.1"/>
    <property type="molecule type" value="Genomic_DNA"/>
</dbReference>
<keyword evidence="1" id="KW-0812">Transmembrane</keyword>
<keyword evidence="1" id="KW-1133">Transmembrane helix</keyword>
<proteinExistence type="predicted"/>
<organism evidence="2 3">
    <name type="scientific">Phyllotreta striolata</name>
    <name type="common">Striped flea beetle</name>
    <name type="synonym">Crioceris striolata</name>
    <dbReference type="NCBI Taxonomy" id="444603"/>
    <lineage>
        <taxon>Eukaryota</taxon>
        <taxon>Metazoa</taxon>
        <taxon>Ecdysozoa</taxon>
        <taxon>Arthropoda</taxon>
        <taxon>Hexapoda</taxon>
        <taxon>Insecta</taxon>
        <taxon>Pterygota</taxon>
        <taxon>Neoptera</taxon>
        <taxon>Endopterygota</taxon>
        <taxon>Coleoptera</taxon>
        <taxon>Polyphaga</taxon>
        <taxon>Cucujiformia</taxon>
        <taxon>Chrysomeloidea</taxon>
        <taxon>Chrysomelidae</taxon>
        <taxon>Galerucinae</taxon>
        <taxon>Alticini</taxon>
        <taxon>Phyllotreta</taxon>
    </lineage>
</organism>
<sequence length="287" mass="33477">MCLVYYQVSPQGDFKMKGKIQKQNDQFFRATTLFPELILADVIWLPLVSISLFAKCIKMYFQLNHRTNFGLNYSKKARSRGTMCYKCPPFPTAIITFYLACNVLLLIVTYARAFYMVGPVDIHVQSIEKCFNYAENDLILDYSINPEDNSLTGNMSLYTDIDENVKINFREKPPLPHEPLIIYINQRNFCKITNGFFSTRPYPLMDEAEEKPICPVSKGKYYIQGLKLDFSLMQLPYEMLGTKMYQAELVKNGNLLVCLDLQIHINYKNLSEYLQYTNVYKDVQDQY</sequence>
<protein>
    <submittedName>
        <fullName evidence="2">Uncharacterized protein</fullName>
    </submittedName>
</protein>
<accession>A0A9N9TWL9</accession>
<dbReference type="Proteomes" id="UP001153712">
    <property type="component" value="Chromosome 6"/>
</dbReference>
<name>A0A9N9TWL9_PHYSR</name>
<reference evidence="2" key="1">
    <citation type="submission" date="2022-01" db="EMBL/GenBank/DDBJ databases">
        <authorList>
            <person name="King R."/>
        </authorList>
    </citation>
    <scope>NUCLEOTIDE SEQUENCE</scope>
</reference>
<dbReference type="AlphaFoldDB" id="A0A9N9TWL9"/>
<dbReference type="OrthoDB" id="6715045at2759"/>
<evidence type="ECO:0000256" key="1">
    <source>
        <dbReference type="SAM" id="Phobius"/>
    </source>
</evidence>
<evidence type="ECO:0000313" key="2">
    <source>
        <dbReference type="EMBL" id="CAG9862684.1"/>
    </source>
</evidence>
<feature type="transmembrane region" description="Helical" evidence="1">
    <location>
        <begin position="90"/>
        <end position="111"/>
    </location>
</feature>